<accession>A0A9D4LVA4</accession>
<evidence type="ECO:0000313" key="1">
    <source>
        <dbReference type="EMBL" id="KAH3864459.1"/>
    </source>
</evidence>
<proteinExistence type="predicted"/>
<dbReference type="EMBL" id="JAIWYP010000002">
    <property type="protein sequence ID" value="KAH3864459.1"/>
    <property type="molecule type" value="Genomic_DNA"/>
</dbReference>
<reference evidence="1" key="2">
    <citation type="submission" date="2020-11" db="EMBL/GenBank/DDBJ databases">
        <authorList>
            <person name="McCartney M.A."/>
            <person name="Auch B."/>
            <person name="Kono T."/>
            <person name="Mallez S."/>
            <person name="Becker A."/>
            <person name="Gohl D.M."/>
            <person name="Silverstein K.A.T."/>
            <person name="Koren S."/>
            <person name="Bechman K.B."/>
            <person name="Herman A."/>
            <person name="Abrahante J.E."/>
            <person name="Garbe J."/>
        </authorList>
    </citation>
    <scope>NUCLEOTIDE SEQUENCE</scope>
    <source>
        <strain evidence="1">Duluth1</strain>
        <tissue evidence="1">Whole animal</tissue>
    </source>
</reference>
<gene>
    <name evidence="1" type="ORF">DPMN_027477</name>
</gene>
<dbReference type="AlphaFoldDB" id="A0A9D4LVA4"/>
<protein>
    <submittedName>
        <fullName evidence="1">Uncharacterized protein</fullName>
    </submittedName>
</protein>
<organism evidence="1 2">
    <name type="scientific">Dreissena polymorpha</name>
    <name type="common">Zebra mussel</name>
    <name type="synonym">Mytilus polymorpha</name>
    <dbReference type="NCBI Taxonomy" id="45954"/>
    <lineage>
        <taxon>Eukaryota</taxon>
        <taxon>Metazoa</taxon>
        <taxon>Spiralia</taxon>
        <taxon>Lophotrochozoa</taxon>
        <taxon>Mollusca</taxon>
        <taxon>Bivalvia</taxon>
        <taxon>Autobranchia</taxon>
        <taxon>Heteroconchia</taxon>
        <taxon>Euheterodonta</taxon>
        <taxon>Imparidentia</taxon>
        <taxon>Neoheterodontei</taxon>
        <taxon>Myida</taxon>
        <taxon>Dreissenoidea</taxon>
        <taxon>Dreissenidae</taxon>
        <taxon>Dreissena</taxon>
    </lineage>
</organism>
<comment type="caution">
    <text evidence="1">The sequence shown here is derived from an EMBL/GenBank/DDBJ whole genome shotgun (WGS) entry which is preliminary data.</text>
</comment>
<sequence length="96" mass="10098">MQNHTPPAIVAGTDFHPQSVVTQKGQTSTIIGCGSASGVAVPPFFVFAGKQCIPDLMKGASPGADCMMSDSGWVNADVFRYYIAEASDKISTTTRK</sequence>
<dbReference type="Proteomes" id="UP000828390">
    <property type="component" value="Unassembled WGS sequence"/>
</dbReference>
<evidence type="ECO:0000313" key="2">
    <source>
        <dbReference type="Proteomes" id="UP000828390"/>
    </source>
</evidence>
<name>A0A9D4LVA4_DREPO</name>
<keyword evidence="2" id="KW-1185">Reference proteome</keyword>
<reference evidence="1" key="1">
    <citation type="journal article" date="2019" name="bioRxiv">
        <title>The Genome of the Zebra Mussel, Dreissena polymorpha: A Resource for Invasive Species Research.</title>
        <authorList>
            <person name="McCartney M.A."/>
            <person name="Auch B."/>
            <person name="Kono T."/>
            <person name="Mallez S."/>
            <person name="Zhang Y."/>
            <person name="Obille A."/>
            <person name="Becker A."/>
            <person name="Abrahante J.E."/>
            <person name="Garbe J."/>
            <person name="Badalamenti J.P."/>
            <person name="Herman A."/>
            <person name="Mangelson H."/>
            <person name="Liachko I."/>
            <person name="Sullivan S."/>
            <person name="Sone E.D."/>
            <person name="Koren S."/>
            <person name="Silverstein K.A.T."/>
            <person name="Beckman K.B."/>
            <person name="Gohl D.M."/>
        </authorList>
    </citation>
    <scope>NUCLEOTIDE SEQUENCE</scope>
    <source>
        <strain evidence="1">Duluth1</strain>
        <tissue evidence="1">Whole animal</tissue>
    </source>
</reference>